<dbReference type="Pfam" id="PF00534">
    <property type="entry name" value="Glycos_transf_1"/>
    <property type="match status" value="1"/>
</dbReference>
<feature type="domain" description="Glycosyltransferase subfamily 4-like N-terminal" evidence="2">
    <location>
        <begin position="53"/>
        <end position="181"/>
    </location>
</feature>
<dbReference type="InterPro" id="IPR028098">
    <property type="entry name" value="Glyco_trans_4-like_N"/>
</dbReference>
<evidence type="ECO:0000259" key="2">
    <source>
        <dbReference type="Pfam" id="PF13439"/>
    </source>
</evidence>
<sequence length="377" mass="41888">MTLRLALLMDPREEGWPSMDLVGEALLEGLSEFPSEVTATEVRPAIRRLVRRLPRVGERAAFNADRILTRFGAYPARALLSRGRFDAFHVVDHSYAQLVHALPAERTGVYCHDLDTFRSVLEPHREPRPAWFRLMARATLRGLERAAVVFHGTQAVRAELLAHSVVPPERLVWAPPGVSPEYQPEPSPADRSEALLAPLEGRPFILHVGSSIPRKRLDVLFDVFAALRERHPELRLVQQGGALTPAQREQVARRGLGNVLLQPPKLERATLAGLYRRARVVLVPSEAEGFGLPVIEALACGAPVVASDIPVLREVGGDACSYCPVGQVEAWVETVDALLSGQRPAPAREARLERARRFTWQAHARTVLDAYRRLVPR</sequence>
<dbReference type="RefSeq" id="WP_321545720.1">
    <property type="nucleotide sequence ID" value="NZ_JAXIVS010000003.1"/>
</dbReference>
<dbReference type="EMBL" id="JAXIVS010000003">
    <property type="protein sequence ID" value="MDY7227000.1"/>
    <property type="molecule type" value="Genomic_DNA"/>
</dbReference>
<evidence type="ECO:0000313" key="3">
    <source>
        <dbReference type="EMBL" id="MDY7227000.1"/>
    </source>
</evidence>
<dbReference type="PANTHER" id="PTHR46401">
    <property type="entry name" value="GLYCOSYLTRANSFERASE WBBK-RELATED"/>
    <property type="match status" value="1"/>
</dbReference>
<dbReference type="SUPFAM" id="SSF53756">
    <property type="entry name" value="UDP-Glycosyltransferase/glycogen phosphorylase"/>
    <property type="match status" value="1"/>
</dbReference>
<name>A0ABU5H0M3_9BACT</name>
<accession>A0ABU5H0M3</accession>
<dbReference type="Proteomes" id="UP001291309">
    <property type="component" value="Unassembled WGS sequence"/>
</dbReference>
<organism evidence="3 4">
    <name type="scientific">Hyalangium rubrum</name>
    <dbReference type="NCBI Taxonomy" id="3103134"/>
    <lineage>
        <taxon>Bacteria</taxon>
        <taxon>Pseudomonadati</taxon>
        <taxon>Myxococcota</taxon>
        <taxon>Myxococcia</taxon>
        <taxon>Myxococcales</taxon>
        <taxon>Cystobacterineae</taxon>
        <taxon>Archangiaceae</taxon>
        <taxon>Hyalangium</taxon>
    </lineage>
</organism>
<evidence type="ECO:0000313" key="4">
    <source>
        <dbReference type="Proteomes" id="UP001291309"/>
    </source>
</evidence>
<comment type="caution">
    <text evidence="3">The sequence shown here is derived from an EMBL/GenBank/DDBJ whole genome shotgun (WGS) entry which is preliminary data.</text>
</comment>
<evidence type="ECO:0000259" key="1">
    <source>
        <dbReference type="Pfam" id="PF00534"/>
    </source>
</evidence>
<dbReference type="PANTHER" id="PTHR46401:SF8">
    <property type="entry name" value="BLL6006 PROTEIN"/>
    <property type="match status" value="1"/>
</dbReference>
<protein>
    <submittedName>
        <fullName evidence="3">Glycosyltransferase family 1 protein</fullName>
    </submittedName>
</protein>
<reference evidence="3 4" key="1">
    <citation type="submission" date="2023-12" db="EMBL/GenBank/DDBJ databases">
        <title>the genome sequence of Hyalangium sp. s54d21.</title>
        <authorList>
            <person name="Zhang X."/>
        </authorList>
    </citation>
    <scope>NUCLEOTIDE SEQUENCE [LARGE SCALE GENOMIC DNA]</scope>
    <source>
        <strain evidence="4">s54d21</strain>
    </source>
</reference>
<keyword evidence="4" id="KW-1185">Reference proteome</keyword>
<dbReference type="Gene3D" id="3.40.50.2000">
    <property type="entry name" value="Glycogen Phosphorylase B"/>
    <property type="match status" value="2"/>
</dbReference>
<gene>
    <name evidence="3" type="ORF">SYV04_11390</name>
</gene>
<dbReference type="InterPro" id="IPR001296">
    <property type="entry name" value="Glyco_trans_1"/>
</dbReference>
<dbReference type="Pfam" id="PF13439">
    <property type="entry name" value="Glyco_transf_4"/>
    <property type="match status" value="1"/>
</dbReference>
<dbReference type="CDD" id="cd03809">
    <property type="entry name" value="GT4_MtfB-like"/>
    <property type="match status" value="1"/>
</dbReference>
<proteinExistence type="predicted"/>
<feature type="domain" description="Glycosyl transferase family 1" evidence="1">
    <location>
        <begin position="200"/>
        <end position="355"/>
    </location>
</feature>